<evidence type="ECO:0000313" key="5">
    <source>
        <dbReference type="Proteomes" id="UP001331561"/>
    </source>
</evidence>
<keyword evidence="5" id="KW-1185">Reference proteome</keyword>
<proteinExistence type="predicted"/>
<reference evidence="4 5" key="1">
    <citation type="submission" date="2024-01" db="EMBL/GenBank/DDBJ databases">
        <title>Uliginosibacterium soil sp. nov.</title>
        <authorList>
            <person name="Lv Y."/>
        </authorList>
    </citation>
    <scope>NUCLEOTIDE SEQUENCE [LARGE SCALE GENOMIC DNA]</scope>
    <source>
        <strain evidence="4 5">H3</strain>
    </source>
</reference>
<dbReference type="Proteomes" id="UP001331561">
    <property type="component" value="Unassembled WGS sequence"/>
</dbReference>
<comment type="caution">
    <text evidence="4">The sequence shown here is derived from an EMBL/GenBank/DDBJ whole genome shotgun (WGS) entry which is preliminary data.</text>
</comment>
<evidence type="ECO:0000256" key="2">
    <source>
        <dbReference type="ARBA" id="ARBA00023136"/>
    </source>
</evidence>
<evidence type="ECO:0000259" key="3">
    <source>
        <dbReference type="Pfam" id="PF01103"/>
    </source>
</evidence>
<organism evidence="4 5">
    <name type="scientific">Uliginosibacterium silvisoli</name>
    <dbReference type="NCBI Taxonomy" id="3114758"/>
    <lineage>
        <taxon>Bacteria</taxon>
        <taxon>Pseudomonadati</taxon>
        <taxon>Pseudomonadota</taxon>
        <taxon>Betaproteobacteria</taxon>
        <taxon>Rhodocyclales</taxon>
        <taxon>Zoogloeaceae</taxon>
        <taxon>Uliginosibacterium</taxon>
    </lineage>
</organism>
<dbReference type="RefSeq" id="WP_327600778.1">
    <property type="nucleotide sequence ID" value="NZ_JAYXHS010000004.1"/>
</dbReference>
<name>A0ABU6K7D7_9RHOO</name>
<dbReference type="InterPro" id="IPR000184">
    <property type="entry name" value="Bac_surfAg_D15"/>
</dbReference>
<dbReference type="Gene3D" id="2.40.160.50">
    <property type="entry name" value="membrane protein fhac: a member of the omp85/tpsb transporter family"/>
    <property type="match status" value="1"/>
</dbReference>
<sequence length="328" mass="36123">MLPVPIIVTEPAIGYGAGLAAIYFDESIADASQHSMEKTGRRAPPNMTAFGGFKTGNGTYGGFLGHMHTWNGDNIRYLGGIAKLGINLDYYGRRDEPQRYTVNGIGLVQQVLARVADSPVLLGLRYAYFSSEMHFDRERPLELIDQTFKQNLGAVGTLIDYDTRDNFLSPNAGSFAEVEGNFMRPEFGSTNSFDLLGARGYHWQPLSNRLVLALRADWQGARGDVPFWAQPYVKLRGIPAARYQDRQAAAGEMELRVALDERWSVIGFGGVGKAYGKRTSFSDAEDVTTIGGGFRYLIARKLGLLVGLDIARGPDDTAFYIQVGSAWR</sequence>
<dbReference type="EMBL" id="JAYXHS010000004">
    <property type="protein sequence ID" value="MEC5387804.1"/>
    <property type="molecule type" value="Genomic_DNA"/>
</dbReference>
<keyword evidence="2" id="KW-0472">Membrane</keyword>
<gene>
    <name evidence="4" type="ORF">VVD49_18880</name>
</gene>
<evidence type="ECO:0000256" key="1">
    <source>
        <dbReference type="ARBA" id="ARBA00004370"/>
    </source>
</evidence>
<feature type="domain" description="Bacterial surface antigen (D15)" evidence="3">
    <location>
        <begin position="83"/>
        <end position="218"/>
    </location>
</feature>
<accession>A0ABU6K7D7</accession>
<comment type="subcellular location">
    <subcellularLocation>
        <location evidence="1">Membrane</location>
    </subcellularLocation>
</comment>
<protein>
    <submittedName>
        <fullName evidence="4">BamA/TamA family outer membrane protein</fullName>
    </submittedName>
</protein>
<dbReference type="Pfam" id="PF01103">
    <property type="entry name" value="Omp85"/>
    <property type="match status" value="1"/>
</dbReference>
<evidence type="ECO:0000313" key="4">
    <source>
        <dbReference type="EMBL" id="MEC5387804.1"/>
    </source>
</evidence>